<proteinExistence type="predicted"/>
<comment type="caution">
    <text evidence="3">The sequence shown here is derived from an EMBL/GenBank/DDBJ whole genome shotgun (WGS) entry which is preliminary data.</text>
</comment>
<organism evidence="3 4">
    <name type="scientific">Polarella glacialis</name>
    <name type="common">Dinoflagellate</name>
    <dbReference type="NCBI Taxonomy" id="89957"/>
    <lineage>
        <taxon>Eukaryota</taxon>
        <taxon>Sar</taxon>
        <taxon>Alveolata</taxon>
        <taxon>Dinophyceae</taxon>
        <taxon>Suessiales</taxon>
        <taxon>Suessiaceae</taxon>
        <taxon>Polarella</taxon>
    </lineage>
</organism>
<sequence length="574" mass="60554">HQWPDVADPRHVGGLRQQTSAIASFGRQSRWREAVAQFSALLGGASAGLRPDTVAVNAALAACSRGKQWALAVLLVDESRAQGLGCDLLTFTSVLTACQAASLWDRALRLVAELRSERLRPDAMTRSALISACGRASRWIEALATLCPGSDLTECNAAISSCTRGGRWALALALAAHGLDARRLQADEVTYEVTCLAAQAGGLWQAAVTALGSAWTSAQTAAPSLVSANAALSACERCTAWEAVLAIAKDMKQMGPEPDALSLGACVSALGASGRWGRALQLLEEGRHAGLTPGSFGLSCMTTALEGLWTKALCLVRDMRASQLEPNSVAFNSLSTVCVKAGRWEQALQHKEALRDVASLNVALVAAGLWASAIALYTDARSRSLEPNALSVGAAVGACASSRRWESAASLLDCGRQQGLEESTAAYNAAISSCEEGSMLWPVALSLCARMRRLGPRPDAVTAGAVVSTAAAAGRWSSALVMLRRFAQDGVRLELDGCSRRWQWQASLELVLGRCNMDAVAFGAAVSACEAVGHMAVQPSLLQDSHDEGFLGLRERAFLEAGPLSQRRRRTSVR</sequence>
<evidence type="ECO:0000313" key="3">
    <source>
        <dbReference type="EMBL" id="CAE8587806.1"/>
    </source>
</evidence>
<dbReference type="PROSITE" id="PS51375">
    <property type="entry name" value="PPR"/>
    <property type="match status" value="1"/>
</dbReference>
<evidence type="ECO:0000256" key="2">
    <source>
        <dbReference type="PROSITE-ProRule" id="PRU00708"/>
    </source>
</evidence>
<protein>
    <recommendedName>
        <fullName evidence="5">Pentatricopeptide repeat-containing protein, chloroplastic</fullName>
    </recommendedName>
</protein>
<evidence type="ECO:0008006" key="5">
    <source>
        <dbReference type="Google" id="ProtNLM"/>
    </source>
</evidence>
<evidence type="ECO:0000256" key="1">
    <source>
        <dbReference type="ARBA" id="ARBA00022737"/>
    </source>
</evidence>
<reference evidence="3" key="1">
    <citation type="submission" date="2021-02" db="EMBL/GenBank/DDBJ databases">
        <authorList>
            <person name="Dougan E. K."/>
            <person name="Rhodes N."/>
            <person name="Thang M."/>
            <person name="Chan C."/>
        </authorList>
    </citation>
    <scope>NUCLEOTIDE SEQUENCE</scope>
</reference>
<dbReference type="PANTHER" id="PTHR47447">
    <property type="entry name" value="OS03G0856100 PROTEIN"/>
    <property type="match status" value="1"/>
</dbReference>
<dbReference type="EMBL" id="CAJNNV010002772">
    <property type="protein sequence ID" value="CAE8587806.1"/>
    <property type="molecule type" value="Genomic_DNA"/>
</dbReference>
<dbReference type="AlphaFoldDB" id="A0A813DLK8"/>
<keyword evidence="4" id="KW-1185">Reference proteome</keyword>
<feature type="repeat" description="PPR" evidence="2">
    <location>
        <begin position="87"/>
        <end position="121"/>
    </location>
</feature>
<dbReference type="InterPro" id="IPR011990">
    <property type="entry name" value="TPR-like_helical_dom_sf"/>
</dbReference>
<accession>A0A813DLK8</accession>
<dbReference type="InterPro" id="IPR002885">
    <property type="entry name" value="PPR_rpt"/>
</dbReference>
<evidence type="ECO:0000313" key="4">
    <source>
        <dbReference type="Proteomes" id="UP000654075"/>
    </source>
</evidence>
<feature type="non-terminal residue" evidence="3">
    <location>
        <position position="1"/>
    </location>
</feature>
<keyword evidence="1" id="KW-0677">Repeat</keyword>
<dbReference type="PANTHER" id="PTHR47447:SF17">
    <property type="entry name" value="OS12G0638900 PROTEIN"/>
    <property type="match status" value="1"/>
</dbReference>
<dbReference type="Pfam" id="PF13812">
    <property type="entry name" value="PPR_3"/>
    <property type="match status" value="1"/>
</dbReference>
<gene>
    <name evidence="3" type="ORF">PGLA1383_LOCUS6634</name>
</gene>
<dbReference type="Gene3D" id="1.25.40.10">
    <property type="entry name" value="Tetratricopeptide repeat domain"/>
    <property type="match status" value="3"/>
</dbReference>
<dbReference type="Pfam" id="PF01535">
    <property type="entry name" value="PPR"/>
    <property type="match status" value="1"/>
</dbReference>
<feature type="non-terminal residue" evidence="3">
    <location>
        <position position="574"/>
    </location>
</feature>
<dbReference type="Proteomes" id="UP000654075">
    <property type="component" value="Unassembled WGS sequence"/>
</dbReference>
<name>A0A813DLK8_POLGL</name>